<accession>A0ABR1M435</accession>
<dbReference type="Proteomes" id="UP001360953">
    <property type="component" value="Unassembled WGS sequence"/>
</dbReference>
<organism evidence="2 3">
    <name type="scientific">Phyllosticta citribraziliensis</name>
    <dbReference type="NCBI Taxonomy" id="989973"/>
    <lineage>
        <taxon>Eukaryota</taxon>
        <taxon>Fungi</taxon>
        <taxon>Dikarya</taxon>
        <taxon>Ascomycota</taxon>
        <taxon>Pezizomycotina</taxon>
        <taxon>Dothideomycetes</taxon>
        <taxon>Dothideomycetes incertae sedis</taxon>
        <taxon>Botryosphaeriales</taxon>
        <taxon>Phyllostictaceae</taxon>
        <taxon>Phyllosticta</taxon>
    </lineage>
</organism>
<evidence type="ECO:0000313" key="3">
    <source>
        <dbReference type="Proteomes" id="UP001360953"/>
    </source>
</evidence>
<evidence type="ECO:0000313" key="2">
    <source>
        <dbReference type="EMBL" id="KAK7540871.1"/>
    </source>
</evidence>
<dbReference type="EMBL" id="JBBPEH010000003">
    <property type="protein sequence ID" value="KAK7540871.1"/>
    <property type="molecule type" value="Genomic_DNA"/>
</dbReference>
<sequence length="232" mass="25931">MPPPPLRISPLTSSFLQTSKGSPSQPTQHRRPRRVGALRAREARGWKPLPSVVSPCRHPQPQHKLPLTLPQIHWRAHADEQIDRRRRRQVQGHQGPSAEIDISRTSRRVAVPQAATHVPKSLSHTPASHTINCRRCHHISTQHAPPDGKTASHTHTHTTTLKRLVHSSTLTASRRKAIPAPATNCIHSTALRHECSPFYSRLRSVHSEGLFGVHGRLLASFRDGPRHTTHAK</sequence>
<feature type="region of interest" description="Disordered" evidence="1">
    <location>
        <begin position="1"/>
        <end position="40"/>
    </location>
</feature>
<evidence type="ECO:0000256" key="1">
    <source>
        <dbReference type="SAM" id="MobiDB-lite"/>
    </source>
</evidence>
<gene>
    <name evidence="2" type="ORF">J3D65DRAFT_259201</name>
</gene>
<dbReference type="RefSeq" id="XP_066657802.1">
    <property type="nucleotide sequence ID" value="XM_066794855.1"/>
</dbReference>
<feature type="compositionally biased region" description="Polar residues" evidence="1">
    <location>
        <begin position="10"/>
        <end position="27"/>
    </location>
</feature>
<dbReference type="GeneID" id="92027761"/>
<feature type="region of interest" description="Disordered" evidence="1">
    <location>
        <begin position="80"/>
        <end position="99"/>
    </location>
</feature>
<comment type="caution">
    <text evidence="2">The sequence shown here is derived from an EMBL/GenBank/DDBJ whole genome shotgun (WGS) entry which is preliminary data.</text>
</comment>
<keyword evidence="3" id="KW-1185">Reference proteome</keyword>
<protein>
    <submittedName>
        <fullName evidence="2">Uncharacterized protein</fullName>
    </submittedName>
</protein>
<proteinExistence type="predicted"/>
<name>A0ABR1M435_9PEZI</name>
<reference evidence="2 3" key="1">
    <citation type="submission" date="2024-04" db="EMBL/GenBank/DDBJ databases">
        <title>Phyllosticta paracitricarpa is synonymous to the EU quarantine fungus P. citricarpa based on phylogenomic analyses.</title>
        <authorList>
            <consortium name="Lawrence Berkeley National Laboratory"/>
            <person name="Van ingen-buijs V.A."/>
            <person name="Van westerhoven A.C."/>
            <person name="Haridas S."/>
            <person name="Skiadas P."/>
            <person name="Martin F."/>
            <person name="Groenewald J.Z."/>
            <person name="Crous P.W."/>
            <person name="Seidl M.F."/>
        </authorList>
    </citation>
    <scope>NUCLEOTIDE SEQUENCE [LARGE SCALE GENOMIC DNA]</scope>
    <source>
        <strain evidence="2 3">CPC 17464</strain>
    </source>
</reference>